<dbReference type="PROSITE" id="PS51257">
    <property type="entry name" value="PROKAR_LIPOPROTEIN"/>
    <property type="match status" value="1"/>
</dbReference>
<dbReference type="Proteomes" id="UP000435036">
    <property type="component" value="Unassembled WGS sequence"/>
</dbReference>
<dbReference type="OrthoDB" id="695318at2"/>
<reference evidence="1 2" key="1">
    <citation type="submission" date="2019-12" db="EMBL/GenBank/DDBJ databases">
        <authorList>
            <person name="Dong K."/>
        </authorList>
    </citation>
    <scope>NUCLEOTIDE SEQUENCE [LARGE SCALE GENOMIC DNA]</scope>
    <source>
        <strain evidence="1 2">JCM 31225</strain>
    </source>
</reference>
<accession>A0A6N8L8M1</accession>
<keyword evidence="2" id="KW-1185">Reference proteome</keyword>
<evidence type="ECO:0008006" key="3">
    <source>
        <dbReference type="Google" id="ProtNLM"/>
    </source>
</evidence>
<dbReference type="RefSeq" id="WP_160370820.1">
    <property type="nucleotide sequence ID" value="NZ_WSQA01000021.1"/>
</dbReference>
<dbReference type="EMBL" id="WSQA01000021">
    <property type="protein sequence ID" value="MVZ64102.1"/>
    <property type="molecule type" value="Genomic_DNA"/>
</dbReference>
<dbReference type="AlphaFoldDB" id="A0A6N8L8M1"/>
<comment type="caution">
    <text evidence="1">The sequence shown here is derived from an EMBL/GenBank/DDBJ whole genome shotgun (WGS) entry which is preliminary data.</text>
</comment>
<sequence>MQNKTSTSTLLASFFLIPLFLLVGCGGNFNWDKDVANITGKNLEKWLRKAPFTNELSQKDKITNITSLFPFLGQYYQGQGRIVPLHSSHLDTVVYKQETVIYQDPAWGELFLHAMLLHKKDEVFLNNFYSESGNPFFEENAMEIFHVANLYETKVASKNNRYKTAIYWAGTGNRSYLLGFYQQGQLVMEATIPLVDSDTTRVLNKLKEVNKELNLNIPEWEQANPADLRESGTVGTFWKTDLPPY</sequence>
<name>A0A6N8L8M1_9SPHI</name>
<proteinExistence type="predicted"/>
<evidence type="ECO:0000313" key="1">
    <source>
        <dbReference type="EMBL" id="MVZ64102.1"/>
    </source>
</evidence>
<evidence type="ECO:0000313" key="2">
    <source>
        <dbReference type="Proteomes" id="UP000435036"/>
    </source>
</evidence>
<gene>
    <name evidence="1" type="ORF">GQF63_18925</name>
</gene>
<organism evidence="1 2">
    <name type="scientific">Sphingobacterium humi</name>
    <dbReference type="NCBI Taxonomy" id="1796905"/>
    <lineage>
        <taxon>Bacteria</taxon>
        <taxon>Pseudomonadati</taxon>
        <taxon>Bacteroidota</taxon>
        <taxon>Sphingobacteriia</taxon>
        <taxon>Sphingobacteriales</taxon>
        <taxon>Sphingobacteriaceae</taxon>
        <taxon>Sphingobacterium</taxon>
    </lineage>
</organism>
<protein>
    <recommendedName>
        <fullName evidence="3">Lipoprotein</fullName>
    </recommendedName>
</protein>